<keyword evidence="4" id="KW-0862">Zinc</keyword>
<dbReference type="GO" id="GO:0070403">
    <property type="term" value="F:NAD+ binding"/>
    <property type="evidence" value="ECO:0007669"/>
    <property type="project" value="InterPro"/>
</dbReference>
<organism evidence="7 8">
    <name type="scientific">Trematosphaeria pertusa</name>
    <dbReference type="NCBI Taxonomy" id="390896"/>
    <lineage>
        <taxon>Eukaryota</taxon>
        <taxon>Fungi</taxon>
        <taxon>Dikarya</taxon>
        <taxon>Ascomycota</taxon>
        <taxon>Pezizomycotina</taxon>
        <taxon>Dothideomycetes</taxon>
        <taxon>Pleosporomycetidae</taxon>
        <taxon>Pleosporales</taxon>
        <taxon>Massarineae</taxon>
        <taxon>Trematosphaeriaceae</taxon>
        <taxon>Trematosphaeria</taxon>
    </lineage>
</organism>
<dbReference type="InterPro" id="IPR026590">
    <property type="entry name" value="Ssirtuin_cat_dom"/>
</dbReference>
<comment type="similarity">
    <text evidence="1">Belongs to the sirtuin family. Class I subfamily.</text>
</comment>
<keyword evidence="4" id="KW-0479">Metal-binding</keyword>
<dbReference type="GO" id="GO:0046872">
    <property type="term" value="F:metal ion binding"/>
    <property type="evidence" value="ECO:0007669"/>
    <property type="project" value="UniProtKB-KW"/>
</dbReference>
<dbReference type="InterPro" id="IPR050134">
    <property type="entry name" value="NAD-dep_sirtuin_deacylases"/>
</dbReference>
<feature type="binding site" evidence="4">
    <location>
        <position position="230"/>
    </location>
    <ligand>
        <name>Zn(2+)</name>
        <dbReference type="ChEBI" id="CHEBI:29105"/>
    </ligand>
</feature>
<evidence type="ECO:0000256" key="3">
    <source>
        <dbReference type="ARBA" id="ARBA00023027"/>
    </source>
</evidence>
<dbReference type="GeneID" id="54588906"/>
<evidence type="ECO:0000256" key="1">
    <source>
        <dbReference type="ARBA" id="ARBA00006924"/>
    </source>
</evidence>
<sequence length="339" mass="36713">MDPLQHAVEEASKSPPKKARDKKREALKAKQANRKFKGASAPDPSLGISLEDFTSFTETLKTSKRIFALLGAGLSAGSGLVTFRGSDRLWRGIEPQDLSDPQAFFDDPAKVWWFFSDRMKRAQEAKPNSAHVALVKLAEHKEGFFAVNQNIDGLCERAGFPPSQIAQIHGTLFKIKCSKHSAEKDKCDYVTEATYPVNESLTIPYDVDISDAAAPLPDVGVNDLPRCPKCDNLLRPAVVFFGEATPLSITERTYNFTSNGPIDIMLVIGTSAVVLPAAMYIPVARNAGAKVAFFNMEESDEGLATAWPGDWMFKGDAAATVADMLKGVVGNVGGRGGMN</sequence>
<dbReference type="Gene3D" id="3.40.50.1220">
    <property type="entry name" value="TPP-binding domain"/>
    <property type="match status" value="1"/>
</dbReference>
<dbReference type="InterPro" id="IPR029035">
    <property type="entry name" value="DHS-like_NAD/FAD-binding_dom"/>
</dbReference>
<dbReference type="Gene3D" id="3.30.1600.10">
    <property type="entry name" value="SIR2/SIRT2 'Small Domain"/>
    <property type="match status" value="1"/>
</dbReference>
<dbReference type="Proteomes" id="UP000800094">
    <property type="component" value="Unassembled WGS sequence"/>
</dbReference>
<protein>
    <submittedName>
        <fullName evidence="7">DHS-like NAD/FAD-binding domain-containing protein</fullName>
    </submittedName>
</protein>
<dbReference type="GO" id="GO:0017136">
    <property type="term" value="F:histone deacetylase activity, NAD-dependent"/>
    <property type="evidence" value="ECO:0007669"/>
    <property type="project" value="TreeGrafter"/>
</dbReference>
<feature type="binding site" evidence="4">
    <location>
        <position position="187"/>
    </location>
    <ligand>
        <name>Zn(2+)</name>
        <dbReference type="ChEBI" id="CHEBI:29105"/>
    </ligand>
</feature>
<accession>A0A6A6IFI3</accession>
<evidence type="ECO:0000256" key="2">
    <source>
        <dbReference type="ARBA" id="ARBA00022679"/>
    </source>
</evidence>
<dbReference type="OrthoDB" id="424302at2759"/>
<feature type="binding site" evidence="4">
    <location>
        <position position="227"/>
    </location>
    <ligand>
        <name>Zn(2+)</name>
        <dbReference type="ChEBI" id="CHEBI:29105"/>
    </ligand>
</feature>
<dbReference type="RefSeq" id="XP_033684338.1">
    <property type="nucleotide sequence ID" value="XM_033835576.1"/>
</dbReference>
<dbReference type="PANTHER" id="PTHR11085">
    <property type="entry name" value="NAD-DEPENDENT PROTEIN DEACYLASE SIRTUIN-5, MITOCHONDRIAL-RELATED"/>
    <property type="match status" value="1"/>
</dbReference>
<proteinExistence type="inferred from homology"/>
<dbReference type="SUPFAM" id="SSF52467">
    <property type="entry name" value="DHS-like NAD/FAD-binding domain"/>
    <property type="match status" value="1"/>
</dbReference>
<dbReference type="PANTHER" id="PTHR11085:SF10">
    <property type="entry name" value="NAD-DEPENDENT PROTEIN DEACYLASE SIRTUIN-5, MITOCHONDRIAL-RELATED"/>
    <property type="match status" value="1"/>
</dbReference>
<dbReference type="InterPro" id="IPR026591">
    <property type="entry name" value="Sirtuin_cat_small_dom_sf"/>
</dbReference>
<feature type="binding site" evidence="4">
    <location>
        <position position="177"/>
    </location>
    <ligand>
        <name>Zn(2+)</name>
        <dbReference type="ChEBI" id="CHEBI:29105"/>
    </ligand>
</feature>
<dbReference type="GO" id="GO:0005634">
    <property type="term" value="C:nucleus"/>
    <property type="evidence" value="ECO:0007669"/>
    <property type="project" value="TreeGrafter"/>
</dbReference>
<name>A0A6A6IFI3_9PLEO</name>
<dbReference type="PROSITE" id="PS50305">
    <property type="entry name" value="SIRTUIN"/>
    <property type="match status" value="1"/>
</dbReference>
<dbReference type="EMBL" id="ML987195">
    <property type="protein sequence ID" value="KAF2249334.1"/>
    <property type="molecule type" value="Genomic_DNA"/>
</dbReference>
<dbReference type="InterPro" id="IPR003000">
    <property type="entry name" value="Sirtuin"/>
</dbReference>
<evidence type="ECO:0000256" key="5">
    <source>
        <dbReference type="SAM" id="MobiDB-lite"/>
    </source>
</evidence>
<evidence type="ECO:0000256" key="4">
    <source>
        <dbReference type="PROSITE-ProRule" id="PRU00236"/>
    </source>
</evidence>
<feature type="domain" description="Deacetylase sirtuin-type" evidence="6">
    <location>
        <begin position="43"/>
        <end position="339"/>
    </location>
</feature>
<dbReference type="AlphaFoldDB" id="A0A6A6IFI3"/>
<reference evidence="7" key="1">
    <citation type="journal article" date="2020" name="Stud. Mycol.">
        <title>101 Dothideomycetes genomes: a test case for predicting lifestyles and emergence of pathogens.</title>
        <authorList>
            <person name="Haridas S."/>
            <person name="Albert R."/>
            <person name="Binder M."/>
            <person name="Bloem J."/>
            <person name="Labutti K."/>
            <person name="Salamov A."/>
            <person name="Andreopoulos B."/>
            <person name="Baker S."/>
            <person name="Barry K."/>
            <person name="Bills G."/>
            <person name="Bluhm B."/>
            <person name="Cannon C."/>
            <person name="Castanera R."/>
            <person name="Culley D."/>
            <person name="Daum C."/>
            <person name="Ezra D."/>
            <person name="Gonzalez J."/>
            <person name="Henrissat B."/>
            <person name="Kuo A."/>
            <person name="Liang C."/>
            <person name="Lipzen A."/>
            <person name="Lutzoni F."/>
            <person name="Magnuson J."/>
            <person name="Mondo S."/>
            <person name="Nolan M."/>
            <person name="Ohm R."/>
            <person name="Pangilinan J."/>
            <person name="Park H.-J."/>
            <person name="Ramirez L."/>
            <person name="Alfaro M."/>
            <person name="Sun H."/>
            <person name="Tritt A."/>
            <person name="Yoshinaga Y."/>
            <person name="Zwiers L.-H."/>
            <person name="Turgeon B."/>
            <person name="Goodwin S."/>
            <person name="Spatafora J."/>
            <person name="Crous P."/>
            <person name="Grigoriev I."/>
        </authorList>
    </citation>
    <scope>NUCLEOTIDE SEQUENCE</scope>
    <source>
        <strain evidence="7">CBS 122368</strain>
    </source>
</reference>
<gene>
    <name evidence="7" type="ORF">BU26DRAFT_605189</name>
</gene>
<keyword evidence="8" id="KW-1185">Reference proteome</keyword>
<evidence type="ECO:0000313" key="8">
    <source>
        <dbReference type="Proteomes" id="UP000800094"/>
    </source>
</evidence>
<evidence type="ECO:0000259" key="6">
    <source>
        <dbReference type="PROSITE" id="PS50305"/>
    </source>
</evidence>
<feature type="region of interest" description="Disordered" evidence="5">
    <location>
        <begin position="1"/>
        <end position="42"/>
    </location>
</feature>
<keyword evidence="2" id="KW-0808">Transferase</keyword>
<feature type="active site" description="Proton acceptor" evidence="4">
    <location>
        <position position="169"/>
    </location>
</feature>
<keyword evidence="3" id="KW-0520">NAD</keyword>
<evidence type="ECO:0000313" key="7">
    <source>
        <dbReference type="EMBL" id="KAF2249334.1"/>
    </source>
</evidence>
<dbReference type="Pfam" id="PF02146">
    <property type="entry name" value="SIR2"/>
    <property type="match status" value="1"/>
</dbReference>